<dbReference type="Gene3D" id="1.10.443.30">
    <property type="entry name" value="Telomere resolvase"/>
    <property type="match status" value="1"/>
</dbReference>
<keyword evidence="3" id="KW-1185">Reference proteome</keyword>
<evidence type="ECO:0000313" key="3">
    <source>
        <dbReference type="Proteomes" id="UP000664859"/>
    </source>
</evidence>
<proteinExistence type="predicted"/>
<dbReference type="EMBL" id="JAFCMP010000101">
    <property type="protein sequence ID" value="KAG5186873.1"/>
    <property type="molecule type" value="Genomic_DNA"/>
</dbReference>
<dbReference type="AlphaFoldDB" id="A0A835ZDA7"/>
<reference evidence="2" key="1">
    <citation type="submission" date="2021-02" db="EMBL/GenBank/DDBJ databases">
        <title>First Annotated Genome of the Yellow-green Alga Tribonema minus.</title>
        <authorList>
            <person name="Mahan K.M."/>
        </authorList>
    </citation>
    <scope>NUCLEOTIDE SEQUENCE</scope>
    <source>
        <strain evidence="2">UTEX B ZZ1240</strain>
    </source>
</reference>
<feature type="region of interest" description="Disordered" evidence="1">
    <location>
        <begin position="1"/>
        <end position="25"/>
    </location>
</feature>
<evidence type="ECO:0000313" key="2">
    <source>
        <dbReference type="EMBL" id="KAG5186873.1"/>
    </source>
</evidence>
<dbReference type="Proteomes" id="UP000664859">
    <property type="component" value="Unassembled WGS sequence"/>
</dbReference>
<name>A0A835ZDA7_9STRA</name>
<comment type="caution">
    <text evidence="2">The sequence shown here is derived from an EMBL/GenBank/DDBJ whole genome shotgun (WGS) entry which is preliminary data.</text>
</comment>
<organism evidence="2 3">
    <name type="scientific">Tribonema minus</name>
    <dbReference type="NCBI Taxonomy" id="303371"/>
    <lineage>
        <taxon>Eukaryota</taxon>
        <taxon>Sar</taxon>
        <taxon>Stramenopiles</taxon>
        <taxon>Ochrophyta</taxon>
        <taxon>PX clade</taxon>
        <taxon>Xanthophyceae</taxon>
        <taxon>Tribonematales</taxon>
        <taxon>Tribonemataceae</taxon>
        <taxon>Tribonema</taxon>
    </lineage>
</organism>
<sequence>MIVLKDRNAQVLHGRQQHTSSPGNKVSRAQFRMNAASCTVPHLGVRKYLPAMPKSQPAAAAASSALNAAQQQQARSRQVVVLAPPVADVPLIKYWSVSDHHTVMFSIMTTKRKDSFDLTPRPLPLPPQAQGTSMMPGKVRTASITSKTQLRGLTSGSSRLVRHAPSPNIIVGRHQAALVRACLVAVTARYLRSSRCLLHISDTASGSVAASIAGTPACDRPPAPAMHHQPAVAPTPLEADAHTQSQQILPQLGEPGTQRQHLDERGTALIRTMLSVLKYPRAKPYEVLCALACMSGRSMAELLGTGRFAAAASTVSHRCCILFKPTDVTATATPIPLLCSPPTFLGGLRRLREAKPGAVAMSARAIHSSYAKGVNAAAKALLGDPQFVFGDLRVAFAALTHKLHCRGKGSGRTATAAAAAAMVNKDCMYAGKGCSSGKTQPLLNMACRSCIKDGRVAGSGNVTHREAQAKRNADYKASGERKQFDDIHNARKKAKKEAAYRQEAQNQLGAALDDELTDEEAQEVVATWVYTHSMVANFIKQSTTDEPISGYFGFTGCPSIDDEAVRFLWAHNSTPVVQPLHPATDARASKTSGFLTEANARKLATWTQKPLYQTNNLLNVKKIEYWSQQALDHLDLGVKLWRVPGAGGGKDKRCEIGKVCCEIGKVYKLFFTQLNDTPEALRLMVVA</sequence>
<protein>
    <submittedName>
        <fullName evidence="2">Uncharacterized protein</fullName>
    </submittedName>
</protein>
<feature type="compositionally biased region" description="Basic and acidic residues" evidence="1">
    <location>
        <begin position="463"/>
        <end position="482"/>
    </location>
</feature>
<dbReference type="InterPro" id="IPR038280">
    <property type="entry name" value="ResT/TelK_cat_sf"/>
</dbReference>
<evidence type="ECO:0000256" key="1">
    <source>
        <dbReference type="SAM" id="MobiDB-lite"/>
    </source>
</evidence>
<feature type="region of interest" description="Disordered" evidence="1">
    <location>
        <begin position="461"/>
        <end position="482"/>
    </location>
</feature>
<gene>
    <name evidence="2" type="ORF">JKP88DRAFT_244055</name>
</gene>
<accession>A0A835ZDA7</accession>